<name>A0A8S5UEU8_9CAUD</name>
<dbReference type="EMBL" id="BK016076">
    <property type="protein sequence ID" value="DAF92930.1"/>
    <property type="molecule type" value="Genomic_DNA"/>
</dbReference>
<organism evidence="2">
    <name type="scientific">Siphoviridae sp. ctX5W26</name>
    <dbReference type="NCBI Taxonomy" id="2825540"/>
    <lineage>
        <taxon>Viruses</taxon>
        <taxon>Duplodnaviria</taxon>
        <taxon>Heunggongvirae</taxon>
        <taxon>Uroviricota</taxon>
        <taxon>Caudoviricetes</taxon>
    </lineage>
</organism>
<reference evidence="2" key="1">
    <citation type="journal article" date="2021" name="Proc. Natl. Acad. Sci. U.S.A.">
        <title>A Catalog of Tens of Thousands of Viruses from Human Metagenomes Reveals Hidden Associations with Chronic Diseases.</title>
        <authorList>
            <person name="Tisza M.J."/>
            <person name="Buck C.B."/>
        </authorList>
    </citation>
    <scope>NUCLEOTIDE SEQUENCE</scope>
    <source>
        <strain evidence="2">CtX5W26</strain>
    </source>
</reference>
<feature type="region of interest" description="Disordered" evidence="1">
    <location>
        <begin position="1"/>
        <end position="21"/>
    </location>
</feature>
<evidence type="ECO:0000313" key="2">
    <source>
        <dbReference type="EMBL" id="DAF92930.1"/>
    </source>
</evidence>
<feature type="compositionally biased region" description="Basic and acidic residues" evidence="1">
    <location>
        <begin position="10"/>
        <end position="21"/>
    </location>
</feature>
<proteinExistence type="predicted"/>
<evidence type="ECO:0000256" key="1">
    <source>
        <dbReference type="SAM" id="MobiDB-lite"/>
    </source>
</evidence>
<sequence length="89" mass="10285">MEFNQNYNGYDKEHTSVESKDLTKKNIENELKEQVTLIINTASACNQYEVLWMRPMTDELKSYLTGLGYSLTEIAGTAKSNSQWLISWK</sequence>
<accession>A0A8S5UEU8</accession>
<protein>
    <submittedName>
        <fullName evidence="2">Uncharacterized protein</fullName>
    </submittedName>
</protein>